<evidence type="ECO:0008006" key="4">
    <source>
        <dbReference type="Google" id="ProtNLM"/>
    </source>
</evidence>
<dbReference type="HOGENOM" id="CLU_196902_0_0_6"/>
<dbReference type="AlphaFoldDB" id="W0DJS9"/>
<protein>
    <recommendedName>
        <fullName evidence="4">Lipopolysaccharide assembly protein A domain-containing protein</fullName>
    </recommendedName>
</protein>
<dbReference type="EMBL" id="CP007029">
    <property type="protein sequence ID" value="AHE98691.1"/>
    <property type="molecule type" value="Genomic_DNA"/>
</dbReference>
<name>W0DJS9_9GAMM</name>
<keyword evidence="1" id="KW-1133">Transmembrane helix</keyword>
<dbReference type="Proteomes" id="UP000005289">
    <property type="component" value="Chromosome"/>
</dbReference>
<evidence type="ECO:0000313" key="3">
    <source>
        <dbReference type="Proteomes" id="UP000005289"/>
    </source>
</evidence>
<reference evidence="2 3" key="1">
    <citation type="submission" date="2013-12" db="EMBL/GenBank/DDBJ databases">
        <authorList>
            <consortium name="DOE Joint Genome Institute"/>
            <person name="Muyzer G."/>
            <person name="Huntemann M."/>
            <person name="Han J."/>
            <person name="Chen A."/>
            <person name="Kyrpides N."/>
            <person name="Mavromatis K."/>
            <person name="Markowitz V."/>
            <person name="Palaniappan K."/>
            <person name="Ivanova N."/>
            <person name="Schaumberg A."/>
            <person name="Pati A."/>
            <person name="Liolios K."/>
            <person name="Nordberg H.P."/>
            <person name="Cantor M.N."/>
            <person name="Hua S.X."/>
            <person name="Woyke T."/>
        </authorList>
    </citation>
    <scope>NUCLEOTIDE SEQUENCE [LARGE SCALE GENOMIC DNA]</scope>
    <source>
        <strain evidence="2 3">ARh 1</strain>
    </source>
</reference>
<dbReference type="KEGG" id="tti:THITH_11030"/>
<keyword evidence="3" id="KW-1185">Reference proteome</keyword>
<evidence type="ECO:0000313" key="2">
    <source>
        <dbReference type="EMBL" id="AHE98691.1"/>
    </source>
</evidence>
<dbReference type="OrthoDB" id="7068291at2"/>
<dbReference type="RefSeq" id="WP_006748107.1">
    <property type="nucleotide sequence ID" value="NZ_CP007029.1"/>
</dbReference>
<sequence>MRYVYIALIILLTVVVLVFTFQNLGAVTVQFLTLRLTLPLSALIILVYFLGLLTGGAVVSLVRSWVRGSSGKASDQASKSQ</sequence>
<organism evidence="2 3">
    <name type="scientific">Thioalkalivibrio paradoxus ARh 1</name>
    <dbReference type="NCBI Taxonomy" id="713585"/>
    <lineage>
        <taxon>Bacteria</taxon>
        <taxon>Pseudomonadati</taxon>
        <taxon>Pseudomonadota</taxon>
        <taxon>Gammaproteobacteria</taxon>
        <taxon>Chromatiales</taxon>
        <taxon>Ectothiorhodospiraceae</taxon>
        <taxon>Thioalkalivibrio</taxon>
    </lineage>
</organism>
<evidence type="ECO:0000256" key="1">
    <source>
        <dbReference type="SAM" id="Phobius"/>
    </source>
</evidence>
<feature type="transmembrane region" description="Helical" evidence="1">
    <location>
        <begin position="42"/>
        <end position="62"/>
    </location>
</feature>
<keyword evidence="1" id="KW-0812">Transmembrane</keyword>
<proteinExistence type="predicted"/>
<keyword evidence="1" id="KW-0472">Membrane</keyword>
<gene>
    <name evidence="2" type="ORF">THITH_11030</name>
</gene>
<accession>W0DJS9</accession>